<dbReference type="Proteomes" id="UP000589626">
    <property type="component" value="Unassembled WGS sequence"/>
</dbReference>
<dbReference type="AlphaFoldDB" id="A0A7W4W147"/>
<comment type="caution">
    <text evidence="1">The sequence shown here is derived from an EMBL/GenBank/DDBJ whole genome shotgun (WGS) entry which is preliminary data.</text>
</comment>
<accession>A0A7W4W147</accession>
<proteinExistence type="predicted"/>
<protein>
    <recommendedName>
        <fullName evidence="3">DUF2332 domain-containing protein</fullName>
    </recommendedName>
</protein>
<dbReference type="RefSeq" id="WP_183595450.1">
    <property type="nucleotide sequence ID" value="NZ_JACHWR010000008.1"/>
</dbReference>
<dbReference type="Pfam" id="PF10094">
    <property type="entry name" value="DUF2332"/>
    <property type="match status" value="1"/>
</dbReference>
<organism evidence="1 2">
    <name type="scientific">Nocardioides soli</name>
    <dbReference type="NCBI Taxonomy" id="1036020"/>
    <lineage>
        <taxon>Bacteria</taxon>
        <taxon>Bacillati</taxon>
        <taxon>Actinomycetota</taxon>
        <taxon>Actinomycetes</taxon>
        <taxon>Propionibacteriales</taxon>
        <taxon>Nocardioidaceae</taxon>
        <taxon>Nocardioides</taxon>
    </lineage>
</organism>
<evidence type="ECO:0000313" key="1">
    <source>
        <dbReference type="EMBL" id="MBB3045459.1"/>
    </source>
</evidence>
<name>A0A7W4W147_9ACTN</name>
<sequence>MDVYGDTATQYSEFAADARPTSACFADWASRVASDPEVLAWLGRLPVPKRQPNLVFAAARWHGVPAPGPYDDLRAALLGDDGEIRATILERATQTNEVGRLATLVPAFALAAGTGPLALVEAGASAGLCLYPDRYRYLWRTDAGVSAAGDPEAPTLACDVIGPAPLPPTVPSVAWRAGVDLNPLDVTDTERMRWLATLIWPEHDDRRARLERAVEVARRDPPYLRRGDLIEELPGLVDEAGRHGTVVVFHSAVIAYLPDERRAAFHRLMAGLVAAGRCHWVSNEGPRVLPGVTATGPDLPEDEHGFVLGVDGRAVARTQGHGRSLRWLT</sequence>
<evidence type="ECO:0000313" key="2">
    <source>
        <dbReference type="Proteomes" id="UP000589626"/>
    </source>
</evidence>
<reference evidence="1 2" key="1">
    <citation type="submission" date="2020-08" db="EMBL/GenBank/DDBJ databases">
        <title>Sequencing the genomes of 1000 actinobacteria strains.</title>
        <authorList>
            <person name="Klenk H.-P."/>
        </authorList>
    </citation>
    <scope>NUCLEOTIDE SEQUENCE [LARGE SCALE GENOMIC DNA]</scope>
    <source>
        <strain evidence="1 2">DSM 105498</strain>
    </source>
</reference>
<evidence type="ECO:0008006" key="3">
    <source>
        <dbReference type="Google" id="ProtNLM"/>
    </source>
</evidence>
<gene>
    <name evidence="1" type="ORF">FHU40_005316</name>
</gene>
<dbReference type="EMBL" id="JACHWR010000008">
    <property type="protein sequence ID" value="MBB3045459.1"/>
    <property type="molecule type" value="Genomic_DNA"/>
</dbReference>
<keyword evidence="2" id="KW-1185">Reference proteome</keyword>
<dbReference type="InterPro" id="IPR011200">
    <property type="entry name" value="UCP012608"/>
</dbReference>